<dbReference type="KEGG" id="theu:HPC62_20815"/>
<dbReference type="AlphaFoldDB" id="A0A6M8BDU5"/>
<evidence type="ECO:0000256" key="1">
    <source>
        <dbReference type="SAM" id="Coils"/>
    </source>
</evidence>
<dbReference type="EMBL" id="CP053661">
    <property type="protein sequence ID" value="QKD84292.1"/>
    <property type="molecule type" value="Genomic_DNA"/>
</dbReference>
<organism evidence="2 3">
    <name type="scientific">Thermoleptolyngbya sichuanensis A183</name>
    <dbReference type="NCBI Taxonomy" id="2737172"/>
    <lineage>
        <taxon>Bacteria</taxon>
        <taxon>Bacillati</taxon>
        <taxon>Cyanobacteriota</taxon>
        <taxon>Cyanophyceae</taxon>
        <taxon>Oculatellales</taxon>
        <taxon>Oculatellaceae</taxon>
        <taxon>Thermoleptolyngbya</taxon>
        <taxon>Thermoleptolyngbya sichuanensis</taxon>
    </lineage>
</organism>
<protein>
    <submittedName>
        <fullName evidence="2">Uncharacterized protein</fullName>
    </submittedName>
</protein>
<gene>
    <name evidence="2" type="ORF">HPC62_20815</name>
</gene>
<accession>A0A6M8BDU5</accession>
<evidence type="ECO:0000313" key="2">
    <source>
        <dbReference type="EMBL" id="QKD84292.1"/>
    </source>
</evidence>
<sequence>MSQDVRQWLAEIKHLQHKLESAYKERDEALSSAANWRRLYETEAQQRRTETNLSQRAIADLKERLQMTQSSPLPKLMGDVPPAIAQKIASLDTLESLQQALAQALVECDRLAQALRAEQTDHDQTRKSLTAALGETVDRLAKERAAIQKGQHPH</sequence>
<reference evidence="2 3" key="1">
    <citation type="submission" date="2020-05" db="EMBL/GenBank/DDBJ databases">
        <title>Complete genome sequence of of a novel Thermoleptolyngbya strain isolated from hot springs of Ganzi, Sichuan China.</title>
        <authorList>
            <person name="Tang J."/>
            <person name="Daroch M."/>
            <person name="Li L."/>
            <person name="Waleron K."/>
            <person name="Waleron M."/>
            <person name="Waleron M."/>
        </authorList>
    </citation>
    <scope>NUCLEOTIDE SEQUENCE [LARGE SCALE GENOMIC DNA]</scope>
    <source>
        <strain evidence="2 3">PKUAC-SCTA183</strain>
    </source>
</reference>
<name>A0A6M8BDU5_9CYAN</name>
<proteinExistence type="predicted"/>
<keyword evidence="3" id="KW-1185">Reference proteome</keyword>
<evidence type="ECO:0000313" key="3">
    <source>
        <dbReference type="Proteomes" id="UP000505210"/>
    </source>
</evidence>
<dbReference type="RefSeq" id="WP_172358337.1">
    <property type="nucleotide sequence ID" value="NZ_CP053661.1"/>
</dbReference>
<feature type="coiled-coil region" evidence="1">
    <location>
        <begin position="5"/>
        <end position="32"/>
    </location>
</feature>
<keyword evidence="1" id="KW-0175">Coiled coil</keyword>
<dbReference type="Proteomes" id="UP000505210">
    <property type="component" value="Chromosome"/>
</dbReference>